<sequence length="376" mass="43215">MDNDRDIGFMEEEKRAVSEQKKSCSNCGAELKYKPGTTSITCEYCGNVEEIVQDSNGFQELELKPYLNEMGSQSHSEKIVMLQCKNCGANQHVEENYKSLHCVYCTTPLIIEDAYKEDWILPGAVLPFQFDQKKSHQIFSKWVKGLWFAPSKLKKAALDPQNTKGLYLPYWTFDAQLFANYSGQRGDYYYVTVPYTATVNGKRVQRTRQERRTRWTPVRGSINGFVDDTLIEASHQHKNPIPPKISNWNLEALESFNTSYLAGFVTEKYTIPLKDGHLASTREAERIATTWARRDIGGDTQRVSSIDMTLSEETFKHILLPVYISAYRFNSKTYNFYVNGQTGAISGKRPYSFWKIFFFVLFIIIVIGIIMMLSNQ</sequence>
<dbReference type="GO" id="GO:0004386">
    <property type="term" value="F:helicase activity"/>
    <property type="evidence" value="ECO:0007669"/>
    <property type="project" value="UniProtKB-KW"/>
</dbReference>
<dbReference type="EMBL" id="FQYP01000004">
    <property type="protein sequence ID" value="SHI93111.1"/>
    <property type="molecule type" value="Genomic_DNA"/>
</dbReference>
<evidence type="ECO:0000256" key="1">
    <source>
        <dbReference type="SAM" id="Phobius"/>
    </source>
</evidence>
<keyword evidence="3" id="KW-1185">Reference proteome</keyword>
<keyword evidence="1" id="KW-1133">Transmembrane helix</keyword>
<dbReference type="STRING" id="570521.SAMN04488508_104109"/>
<keyword evidence="2" id="KW-0347">Helicase</keyword>
<protein>
    <submittedName>
        <fullName evidence="2">Replication restart DNA helicase PriA</fullName>
    </submittedName>
</protein>
<accession>A0A1M6F610</accession>
<keyword evidence="1" id="KW-0472">Membrane</keyword>
<keyword evidence="2" id="KW-0547">Nucleotide-binding</keyword>
<dbReference type="PANTHER" id="PTHR37826">
    <property type="entry name" value="FLOTILLIN BAND_7_5 DOMAIN PROTEIN"/>
    <property type="match status" value="1"/>
</dbReference>
<evidence type="ECO:0000313" key="2">
    <source>
        <dbReference type="EMBL" id="SHI93111.1"/>
    </source>
</evidence>
<evidence type="ECO:0000313" key="3">
    <source>
        <dbReference type="Proteomes" id="UP000184432"/>
    </source>
</evidence>
<organism evidence="2 3">
    <name type="scientific">Aquimarina spongiae</name>
    <dbReference type="NCBI Taxonomy" id="570521"/>
    <lineage>
        <taxon>Bacteria</taxon>
        <taxon>Pseudomonadati</taxon>
        <taxon>Bacteroidota</taxon>
        <taxon>Flavobacteriia</taxon>
        <taxon>Flavobacteriales</taxon>
        <taxon>Flavobacteriaceae</taxon>
        <taxon>Aquimarina</taxon>
    </lineage>
</organism>
<keyword evidence="2" id="KW-0378">Hydrolase</keyword>
<proteinExistence type="predicted"/>
<keyword evidence="1" id="KW-0812">Transmembrane</keyword>
<name>A0A1M6F610_9FLAO</name>
<gene>
    <name evidence="2" type="ORF">SAMN04488508_104109</name>
</gene>
<dbReference type="Proteomes" id="UP000184432">
    <property type="component" value="Unassembled WGS sequence"/>
</dbReference>
<dbReference type="AlphaFoldDB" id="A0A1M6F610"/>
<keyword evidence="2" id="KW-0067">ATP-binding</keyword>
<feature type="transmembrane region" description="Helical" evidence="1">
    <location>
        <begin position="353"/>
        <end position="373"/>
    </location>
</feature>
<dbReference type="PANTHER" id="PTHR37826:SF3">
    <property type="entry name" value="J DOMAIN-CONTAINING PROTEIN"/>
    <property type="match status" value="1"/>
</dbReference>
<reference evidence="3" key="1">
    <citation type="submission" date="2016-11" db="EMBL/GenBank/DDBJ databases">
        <authorList>
            <person name="Varghese N."/>
            <person name="Submissions S."/>
        </authorList>
    </citation>
    <scope>NUCLEOTIDE SEQUENCE [LARGE SCALE GENOMIC DNA]</scope>
    <source>
        <strain evidence="3">DSM 22623</strain>
    </source>
</reference>